<sequence>MKKSILAAAILALGLNAASADVLKVGTHPTFAPFEYVDDNGKAIGFDIELIEAIAKTQGDTVEIVSMPFDGLIPALLTGQIDASITGMTITDERKKRVDFTEGYYVSSLSALIAAKDKESLTDVQKLKGQKICAQIGTTGAMFAEKLSPGNVVALNNQPDAMLELQNGGCVALINDRPVNLFYLQKANTDKIVELADKSLVENADVYGIAVQKGNSAMVEKLNKGLKAVKENGQYKELHKKYFGVEQ</sequence>
<dbReference type="Pfam" id="PF00497">
    <property type="entry name" value="SBP_bac_3"/>
    <property type="match status" value="1"/>
</dbReference>
<evidence type="ECO:0000256" key="3">
    <source>
        <dbReference type="SAM" id="SignalP"/>
    </source>
</evidence>
<gene>
    <name evidence="6" type="primary">glnH_4</name>
    <name evidence="6" type="ORF">NCTC13093_02152</name>
</gene>
<organism evidence="6 7">
    <name type="scientific">Anaerobiospirillum thomasii</name>
    <dbReference type="NCBI Taxonomy" id="179995"/>
    <lineage>
        <taxon>Bacteria</taxon>
        <taxon>Pseudomonadati</taxon>
        <taxon>Pseudomonadota</taxon>
        <taxon>Gammaproteobacteria</taxon>
        <taxon>Aeromonadales</taxon>
        <taxon>Succinivibrionaceae</taxon>
        <taxon>Anaerobiospirillum</taxon>
    </lineage>
</organism>
<feature type="signal peptide" evidence="3">
    <location>
        <begin position="1"/>
        <end position="20"/>
    </location>
</feature>
<dbReference type="InterPro" id="IPR001320">
    <property type="entry name" value="Iontro_rcpt_C"/>
</dbReference>
<dbReference type="SUPFAM" id="SSF53850">
    <property type="entry name" value="Periplasmic binding protein-like II"/>
    <property type="match status" value="1"/>
</dbReference>
<proteinExistence type="inferred from homology"/>
<dbReference type="GO" id="GO:0015276">
    <property type="term" value="F:ligand-gated monoatomic ion channel activity"/>
    <property type="evidence" value="ECO:0007669"/>
    <property type="project" value="InterPro"/>
</dbReference>
<evidence type="ECO:0000256" key="2">
    <source>
        <dbReference type="ARBA" id="ARBA00022729"/>
    </source>
</evidence>
<reference evidence="6 7" key="1">
    <citation type="submission" date="2018-06" db="EMBL/GenBank/DDBJ databases">
        <authorList>
            <consortium name="Pathogen Informatics"/>
            <person name="Doyle S."/>
        </authorList>
    </citation>
    <scope>NUCLEOTIDE SEQUENCE [LARGE SCALE GENOMIC DNA]</scope>
    <source>
        <strain evidence="6 7">NCTC13093</strain>
    </source>
</reference>
<dbReference type="Proteomes" id="UP000250086">
    <property type="component" value="Unassembled WGS sequence"/>
</dbReference>
<dbReference type="Gene3D" id="3.40.190.10">
    <property type="entry name" value="Periplasmic binding protein-like II"/>
    <property type="match status" value="2"/>
</dbReference>
<name>A0A2X0V8E1_9GAMM</name>
<evidence type="ECO:0000313" key="6">
    <source>
        <dbReference type="EMBL" id="SPT70734.1"/>
    </source>
</evidence>
<dbReference type="SMART" id="SM00079">
    <property type="entry name" value="PBPe"/>
    <property type="match status" value="1"/>
</dbReference>
<evidence type="ECO:0000259" key="4">
    <source>
        <dbReference type="SMART" id="SM00062"/>
    </source>
</evidence>
<feature type="domain" description="Solute-binding protein family 3/N-terminal" evidence="4">
    <location>
        <begin position="22"/>
        <end position="246"/>
    </location>
</feature>
<evidence type="ECO:0000256" key="1">
    <source>
        <dbReference type="ARBA" id="ARBA00010333"/>
    </source>
</evidence>
<dbReference type="PANTHER" id="PTHR35936">
    <property type="entry name" value="MEMBRANE-BOUND LYTIC MUREIN TRANSGLYCOSYLASE F"/>
    <property type="match status" value="1"/>
</dbReference>
<dbReference type="InterPro" id="IPR001638">
    <property type="entry name" value="Solute-binding_3/MltF_N"/>
</dbReference>
<evidence type="ECO:0000313" key="7">
    <source>
        <dbReference type="Proteomes" id="UP000250086"/>
    </source>
</evidence>
<evidence type="ECO:0000259" key="5">
    <source>
        <dbReference type="SMART" id="SM00079"/>
    </source>
</evidence>
<keyword evidence="7" id="KW-1185">Reference proteome</keyword>
<dbReference type="CDD" id="cd13624">
    <property type="entry name" value="PBP2_Arg_Lys_His"/>
    <property type="match status" value="1"/>
</dbReference>
<feature type="chain" id="PRO_5016114673" evidence="3">
    <location>
        <begin position="21"/>
        <end position="247"/>
    </location>
</feature>
<dbReference type="OrthoDB" id="9768183at2"/>
<comment type="similarity">
    <text evidence="1">Belongs to the bacterial solute-binding protein 3 family.</text>
</comment>
<protein>
    <submittedName>
        <fullName evidence="6">Glutamine-binding periplasmic protein</fullName>
    </submittedName>
</protein>
<dbReference type="RefSeq" id="WP_113744771.1">
    <property type="nucleotide sequence ID" value="NZ_UAPU01000005.1"/>
</dbReference>
<dbReference type="PANTHER" id="PTHR35936:SF38">
    <property type="entry name" value="GLUTAMINE-BINDING PERIPLASMIC PROTEIN"/>
    <property type="match status" value="1"/>
</dbReference>
<accession>A0A2X0V8E1</accession>
<feature type="domain" description="Ionotropic glutamate receptor C-terminal" evidence="5">
    <location>
        <begin position="22"/>
        <end position="245"/>
    </location>
</feature>
<keyword evidence="2 3" id="KW-0732">Signal</keyword>
<dbReference type="SMART" id="SM00062">
    <property type="entry name" value="PBPb"/>
    <property type="match status" value="1"/>
</dbReference>
<dbReference type="AlphaFoldDB" id="A0A2X0V8E1"/>
<dbReference type="EMBL" id="UAPV01000001">
    <property type="protein sequence ID" value="SPT70734.1"/>
    <property type="molecule type" value="Genomic_DNA"/>
</dbReference>
<dbReference type="GO" id="GO:0016020">
    <property type="term" value="C:membrane"/>
    <property type="evidence" value="ECO:0007669"/>
    <property type="project" value="InterPro"/>
</dbReference>